<protein>
    <submittedName>
        <fullName evidence="6">[FeFe] hydrogenase H-cluster maturation GTPase HydF</fullName>
    </submittedName>
</protein>
<proteinExistence type="predicted"/>
<dbReference type="Pfam" id="PF18128">
    <property type="entry name" value="HydF_dimer"/>
    <property type="match status" value="1"/>
</dbReference>
<dbReference type="NCBIfam" id="TIGR03918">
    <property type="entry name" value="GTP_HydF"/>
    <property type="match status" value="1"/>
</dbReference>
<dbReference type="SUPFAM" id="SSF52540">
    <property type="entry name" value="P-loop containing nucleoside triphosphate hydrolases"/>
    <property type="match status" value="1"/>
</dbReference>
<feature type="domain" description="Hydrogen maturase F tetramerization" evidence="5">
    <location>
        <begin position="273"/>
        <end position="388"/>
    </location>
</feature>
<dbReference type="Gene3D" id="3.40.50.300">
    <property type="entry name" value="P-loop containing nucleotide triphosphate hydrolases"/>
    <property type="match status" value="1"/>
</dbReference>
<evidence type="ECO:0000313" key="7">
    <source>
        <dbReference type="Proteomes" id="UP000183028"/>
    </source>
</evidence>
<evidence type="ECO:0000256" key="2">
    <source>
        <dbReference type="ARBA" id="ARBA00023134"/>
    </source>
</evidence>
<dbReference type="InterPro" id="IPR006073">
    <property type="entry name" value="GTP-bd"/>
</dbReference>
<dbReference type="CDD" id="cd00880">
    <property type="entry name" value="Era_like"/>
    <property type="match status" value="1"/>
</dbReference>
<dbReference type="eggNOG" id="COG0486">
    <property type="taxonomic scope" value="Bacteria"/>
</dbReference>
<dbReference type="Pfam" id="PF18133">
    <property type="entry name" value="HydF_tetramer"/>
    <property type="match status" value="1"/>
</dbReference>
<dbReference type="PANTHER" id="PTHR42714">
    <property type="entry name" value="TRNA MODIFICATION GTPASE GTPBP3"/>
    <property type="match status" value="1"/>
</dbReference>
<dbReference type="Gene3D" id="3.40.50.11410">
    <property type="match status" value="1"/>
</dbReference>
<evidence type="ECO:0000259" key="3">
    <source>
        <dbReference type="Pfam" id="PF01926"/>
    </source>
</evidence>
<dbReference type="STRING" id="322505.SAMN04487836_1124"/>
<dbReference type="InterPro" id="IPR041606">
    <property type="entry name" value="HydF_dimer"/>
</dbReference>
<dbReference type="Proteomes" id="UP000183028">
    <property type="component" value="Unassembled WGS sequence"/>
</dbReference>
<keyword evidence="1" id="KW-0547">Nucleotide-binding</keyword>
<keyword evidence="2" id="KW-0342">GTP-binding</keyword>
<dbReference type="InterPro" id="IPR005225">
    <property type="entry name" value="Small_GTP-bd"/>
</dbReference>
<dbReference type="PRINTS" id="PR00326">
    <property type="entry name" value="GTP1OBG"/>
</dbReference>
<dbReference type="InterPro" id="IPR040644">
    <property type="entry name" value="HydF_tetramer"/>
</dbReference>
<dbReference type="GO" id="GO:0030488">
    <property type="term" value="P:tRNA methylation"/>
    <property type="evidence" value="ECO:0007669"/>
    <property type="project" value="TreeGrafter"/>
</dbReference>
<reference evidence="7" key="1">
    <citation type="submission" date="2016-10" db="EMBL/GenBank/DDBJ databases">
        <authorList>
            <person name="Varghese N."/>
        </authorList>
    </citation>
    <scope>NUCLEOTIDE SEQUENCE [LARGE SCALE GENOMIC DNA]</scope>
    <source>
        <strain evidence="7">DSM 20406</strain>
    </source>
</reference>
<dbReference type="AlphaFoldDB" id="A0A1H6S5D4"/>
<organism evidence="6 7">
    <name type="scientific">Sharpea azabuensis</name>
    <dbReference type="NCBI Taxonomy" id="322505"/>
    <lineage>
        <taxon>Bacteria</taxon>
        <taxon>Bacillati</taxon>
        <taxon>Bacillota</taxon>
        <taxon>Erysipelotrichia</taxon>
        <taxon>Erysipelotrichales</taxon>
        <taxon>Coprobacillaceae</taxon>
        <taxon>Sharpea</taxon>
    </lineage>
</organism>
<dbReference type="RefSeq" id="WP_074731634.1">
    <property type="nucleotide sequence ID" value="NZ_FNYK01000013.1"/>
</dbReference>
<dbReference type="Gene3D" id="3.40.50.11420">
    <property type="match status" value="1"/>
</dbReference>
<dbReference type="EMBL" id="FNYK01000013">
    <property type="protein sequence ID" value="SEI63161.1"/>
    <property type="molecule type" value="Genomic_DNA"/>
</dbReference>
<dbReference type="GO" id="GO:0005737">
    <property type="term" value="C:cytoplasm"/>
    <property type="evidence" value="ECO:0007669"/>
    <property type="project" value="TreeGrafter"/>
</dbReference>
<feature type="domain" description="G" evidence="3">
    <location>
        <begin position="14"/>
        <end position="128"/>
    </location>
</feature>
<evidence type="ECO:0000313" key="6">
    <source>
        <dbReference type="EMBL" id="SEI63161.1"/>
    </source>
</evidence>
<name>A0A1H6S5D4_9FIRM</name>
<sequence length="396" mass="43951">MSLNSTPSSERIHIGLFGKRNAGKSSLINAITNQDLAIVSNQKGTTTDPVMKAMELLPLGPVVFIDTPGLDDTGELGEKRVEKAKKMLHKTDIALLVIDSREGMDELDEEVLALIKSLHIPYLVVYNKCDLSHFDKETKDTIYVSSKTKENIKELKDKIALLKPEKDQRALVHDLVPSGSLVILVIPIDASAPKGRLILPQQQVIRDLLDYGNIPVVCRESELAETLHKIEKPALVITDSQAFAYVSKIVPEDIPLTSFSILMARYKGALHVTYHGIKSIDELQDGDHILISEGCTHHRTCKDIGTVKIPNWLKNYTGKNLIIETSSGFGFPSDLSAYKMIIHCGGCMLNEREVVHRMQEAVKQGVPITNYGMAIAYMNGILDRSMQIIKDKDNDD</sequence>
<dbReference type="Pfam" id="PF01926">
    <property type="entry name" value="MMR_HSR1"/>
    <property type="match status" value="1"/>
</dbReference>
<dbReference type="OrthoDB" id="9811338at2"/>
<feature type="domain" description="Hydrogen maturase F dimerization" evidence="4">
    <location>
        <begin position="171"/>
        <end position="268"/>
    </location>
</feature>
<dbReference type="NCBIfam" id="TIGR00231">
    <property type="entry name" value="small_GTP"/>
    <property type="match status" value="1"/>
</dbReference>
<gene>
    <name evidence="6" type="ORF">SAMN04487834_101328</name>
</gene>
<dbReference type="GO" id="GO:0002098">
    <property type="term" value="P:tRNA wobble uridine modification"/>
    <property type="evidence" value="ECO:0007669"/>
    <property type="project" value="TreeGrafter"/>
</dbReference>
<keyword evidence="7" id="KW-1185">Reference proteome</keyword>
<dbReference type="PANTHER" id="PTHR42714:SF6">
    <property type="entry name" value="TRANSLATION INITIATION FACTOR IF-2"/>
    <property type="match status" value="1"/>
</dbReference>
<dbReference type="InterPro" id="IPR023873">
    <property type="entry name" value="FeFe-hyd_GTPase_HydF"/>
</dbReference>
<evidence type="ECO:0000259" key="5">
    <source>
        <dbReference type="Pfam" id="PF18133"/>
    </source>
</evidence>
<dbReference type="InterPro" id="IPR027417">
    <property type="entry name" value="P-loop_NTPase"/>
</dbReference>
<evidence type="ECO:0000256" key="1">
    <source>
        <dbReference type="ARBA" id="ARBA00022741"/>
    </source>
</evidence>
<dbReference type="GO" id="GO:0005525">
    <property type="term" value="F:GTP binding"/>
    <property type="evidence" value="ECO:0007669"/>
    <property type="project" value="UniProtKB-KW"/>
</dbReference>
<accession>A0A1H6S5D4</accession>
<evidence type="ECO:0000259" key="4">
    <source>
        <dbReference type="Pfam" id="PF18128"/>
    </source>
</evidence>